<keyword evidence="12" id="KW-1185">Reference proteome</keyword>
<dbReference type="PANTHER" id="PTHR12131">
    <property type="entry name" value="ATP-DEPENDENT RNA AND DNA HELICASE"/>
    <property type="match status" value="1"/>
</dbReference>
<dbReference type="FunFam" id="1.10.3380.30:FF:000001">
    <property type="entry name" value="Ski2 ATP-dependent RNA helicase"/>
    <property type="match status" value="1"/>
</dbReference>
<dbReference type="Gene3D" id="3.40.50.300">
    <property type="entry name" value="P-loop containing nucleotide triphosphate hydrolases"/>
    <property type="match status" value="2"/>
</dbReference>
<feature type="compositionally biased region" description="Polar residues" evidence="8">
    <location>
        <begin position="1017"/>
        <end position="1032"/>
    </location>
</feature>
<feature type="compositionally biased region" description="Gly residues" evidence="8">
    <location>
        <begin position="621"/>
        <end position="663"/>
    </location>
</feature>
<organism evidence="11 12">
    <name type="scientific">Apatococcus lobatus</name>
    <dbReference type="NCBI Taxonomy" id="904363"/>
    <lineage>
        <taxon>Eukaryota</taxon>
        <taxon>Viridiplantae</taxon>
        <taxon>Chlorophyta</taxon>
        <taxon>core chlorophytes</taxon>
        <taxon>Trebouxiophyceae</taxon>
        <taxon>Chlorellales</taxon>
        <taxon>Chlorellaceae</taxon>
        <taxon>Apatococcus</taxon>
    </lineage>
</organism>
<evidence type="ECO:0000256" key="1">
    <source>
        <dbReference type="ARBA" id="ARBA00004496"/>
    </source>
</evidence>
<dbReference type="GO" id="GO:0004386">
    <property type="term" value="F:helicase activity"/>
    <property type="evidence" value="ECO:0007669"/>
    <property type="project" value="UniProtKB-KW"/>
</dbReference>
<dbReference type="PROSITE" id="PS51192">
    <property type="entry name" value="HELICASE_ATP_BIND_1"/>
    <property type="match status" value="1"/>
</dbReference>
<dbReference type="FunFam" id="3.40.50.300:FF:000354">
    <property type="entry name" value="ATP-dependent RNA helicase SKI2"/>
    <property type="match status" value="1"/>
</dbReference>
<dbReference type="GO" id="GO:0055087">
    <property type="term" value="C:Ski complex"/>
    <property type="evidence" value="ECO:0007669"/>
    <property type="project" value="TreeGrafter"/>
</dbReference>
<dbReference type="GO" id="GO:0070478">
    <property type="term" value="P:nuclear-transcribed mRNA catabolic process, 3'-5' exonucleolytic nonsense-mediated decay"/>
    <property type="evidence" value="ECO:0007669"/>
    <property type="project" value="TreeGrafter"/>
</dbReference>
<proteinExistence type="predicted"/>
<dbReference type="InterPro" id="IPR011545">
    <property type="entry name" value="DEAD/DEAH_box_helicase_dom"/>
</dbReference>
<evidence type="ECO:0008006" key="13">
    <source>
        <dbReference type="Google" id="ProtNLM"/>
    </source>
</evidence>
<feature type="region of interest" description="Disordered" evidence="8">
    <location>
        <begin position="593"/>
        <end position="663"/>
    </location>
</feature>
<keyword evidence="2" id="KW-0963">Cytoplasm</keyword>
<dbReference type="Pfam" id="PF08148">
    <property type="entry name" value="DSHCT"/>
    <property type="match status" value="1"/>
</dbReference>
<dbReference type="Pfam" id="PF00270">
    <property type="entry name" value="DEAD"/>
    <property type="match status" value="1"/>
</dbReference>
<keyword evidence="4" id="KW-0378">Hydrolase</keyword>
<feature type="region of interest" description="Disordered" evidence="8">
    <location>
        <begin position="281"/>
        <end position="321"/>
    </location>
</feature>
<dbReference type="SMART" id="SM00487">
    <property type="entry name" value="DEXDc"/>
    <property type="match status" value="1"/>
</dbReference>
<evidence type="ECO:0000313" key="11">
    <source>
        <dbReference type="EMBL" id="KAK9838064.1"/>
    </source>
</evidence>
<dbReference type="InterPro" id="IPR014001">
    <property type="entry name" value="Helicase_ATP-bd"/>
</dbReference>
<dbReference type="SMART" id="SM00490">
    <property type="entry name" value="HELICc"/>
    <property type="match status" value="1"/>
</dbReference>
<gene>
    <name evidence="11" type="ORF">WJX74_011040</name>
</gene>
<dbReference type="GO" id="GO:0016787">
    <property type="term" value="F:hydrolase activity"/>
    <property type="evidence" value="ECO:0007669"/>
    <property type="project" value="UniProtKB-KW"/>
</dbReference>
<feature type="compositionally biased region" description="Polar residues" evidence="8">
    <location>
        <begin position="1053"/>
        <end position="1065"/>
    </location>
</feature>
<dbReference type="GO" id="GO:0005524">
    <property type="term" value="F:ATP binding"/>
    <property type="evidence" value="ECO:0007669"/>
    <property type="project" value="UniProtKB-KW"/>
</dbReference>
<comment type="caution">
    <text evidence="11">The sequence shown here is derived from an EMBL/GenBank/DDBJ whole genome shotgun (WGS) entry which is preliminary data.</text>
</comment>
<evidence type="ECO:0000259" key="10">
    <source>
        <dbReference type="PROSITE" id="PS51194"/>
    </source>
</evidence>
<dbReference type="InterPro" id="IPR027417">
    <property type="entry name" value="P-loop_NTPase"/>
</dbReference>
<dbReference type="SUPFAM" id="SSF52540">
    <property type="entry name" value="P-loop containing nucleoside triphosphate hydrolases"/>
    <property type="match status" value="1"/>
</dbReference>
<dbReference type="InterPro" id="IPR050699">
    <property type="entry name" value="RNA-DNA_Helicase"/>
</dbReference>
<dbReference type="Pfam" id="PF21408">
    <property type="entry name" value="MTR4-like_stalk"/>
    <property type="match status" value="1"/>
</dbReference>
<dbReference type="SMART" id="SM01142">
    <property type="entry name" value="DSHCT"/>
    <property type="match status" value="1"/>
</dbReference>
<feature type="region of interest" description="Disordered" evidence="8">
    <location>
        <begin position="987"/>
        <end position="1032"/>
    </location>
</feature>
<dbReference type="Proteomes" id="UP001438707">
    <property type="component" value="Unassembled WGS sequence"/>
</dbReference>
<name>A0AAW1RVW4_9CHLO</name>
<keyword evidence="7" id="KW-0694">RNA-binding</keyword>
<accession>A0AAW1RVW4</accession>
<dbReference type="PANTHER" id="PTHR12131:SF24">
    <property type="entry name" value="DEXH-BOX ATP-DEPENDENT RNA HELICASE DEXH11"/>
    <property type="match status" value="1"/>
</dbReference>
<evidence type="ECO:0000259" key="9">
    <source>
        <dbReference type="PROSITE" id="PS51192"/>
    </source>
</evidence>
<dbReference type="EMBL" id="JALJOS010000006">
    <property type="protein sequence ID" value="KAK9838064.1"/>
    <property type="molecule type" value="Genomic_DNA"/>
</dbReference>
<keyword evidence="5" id="KW-0347">Helicase</keyword>
<dbReference type="InterPro" id="IPR001650">
    <property type="entry name" value="Helicase_C-like"/>
</dbReference>
<dbReference type="GO" id="GO:0003723">
    <property type="term" value="F:RNA binding"/>
    <property type="evidence" value="ECO:0007669"/>
    <property type="project" value="UniProtKB-KW"/>
</dbReference>
<feature type="compositionally biased region" description="Low complexity" evidence="8">
    <location>
        <begin position="1091"/>
        <end position="1100"/>
    </location>
</feature>
<evidence type="ECO:0000256" key="2">
    <source>
        <dbReference type="ARBA" id="ARBA00022490"/>
    </source>
</evidence>
<dbReference type="InterPro" id="IPR048392">
    <property type="entry name" value="MTR4-like_stalk"/>
</dbReference>
<feature type="compositionally biased region" description="Gly residues" evidence="8">
    <location>
        <begin position="1077"/>
        <end position="1090"/>
    </location>
</feature>
<dbReference type="Gene3D" id="1.10.3380.30">
    <property type="match status" value="2"/>
</dbReference>
<comment type="subcellular location">
    <subcellularLocation>
        <location evidence="1">Cytoplasm</location>
    </subcellularLocation>
</comment>
<sequence length="1431" mass="154943">MLEAVPAFRPACGWDSQFRLEASSDPLPPLLLDLPAASPHPEDLRQHLANSHLQYNLQGFAADVAAAGCHLDTTFISPSIWTAPFAAESAVEPLLPDAAGHVGFREVEVLHETEDGMAAAWAKRPHAQLGSRDFYKGSLASTPFPPGGEALEAVRNAAVKAAEQAETGAWLHDFEAGRSSATPAPGLAALMFGAPEEPPASASAGDEVHAEGLAMESGISGASETIGTARADSRDADHKTMKMDDLFSGVWMIEEERDGVSDSGSSLAEEDVHLQQADADGSVLGSMPNLPESSEIPGAIGQDAQGPASTSGRTTPGLDGLLEGADLSKPDWWMAGRMPLLTSPAKRSPRASQGDRQWAVSASLPDLDGAFNRLKPTMARKYPFELDTFQKEAVVHLEQNHSVFVAAHTSAGKTVVAEYAFALAMQHCTRAVYTSPIKTISNQKFRDFTTDKFEVGLLTGDVSIKAEAPCLIMTTEILRSMLYKGADVIRDLEWVIFDEVHYVNDAERGVVWEEVIIMLPAHVNLVLLSATVPNVMEFADWVGRTKRKVVYVAGTHKRPVPLEHSIFYAGQMFPVCRQDRFLPGGITQARLAWKAKHAPPDTQRDMRQQRPTGRGTPPGPQGRGGPRGGTPPGRGGGSYGPRGGMGGRAGGSPGGRGGGGGGFGSDRTQWLDLVNFLGKKEMLPSVVFCFSRKRVELMADYFTAKDFMSAAEKSSVHRFCEKALERLKPADRRLPQIARLRGMLGRGLAVHHAGLLPIVKEIVELLFCKGLIRVLFCTETFAMGVNAPARTVIFQQLRKHDGKAFRGLLSGEYTQMAGRAGRRGLDKVGTVLLFCAEELPEEGELRKLLTGKATQLSSQFRLTYSMILNLLRVEDLKVEDMLKRSFAEFRAQTAAPEQQALLVKGQAALEALRAHPWPHSLRGTSRGEVEQYYSLCHRIEQLGGDVQETVMNSRAAQTALAPGRIITTLNPTTHLSEFGVVIDQAQAGSQGGRTPPRNNVMGQMPGRRGSDPLQPDSWRSGSGQLKTATPSGKQFLVLTLRRTTPLDPAAQEQPDQSGPASQKSQPEPGAVGTEVPGVGGGLILRAGGKGAPARGPGPLPRSGHIGGLPYCLHEVPAPKLEAISKQKIQVDLDSILKPGESHGLSAAVRQLQRMSQDSSEQACGFFDPLADFRLQQMDLVEKLQERHHAMQLRDAARCNQDPMLGEMFTLVRSQALLEQRLESIAHKLSDAGLQQMPDFNQRIAVLRRMGYIAHDNTVQIKGRVACEVNSGDELVATEVIFAGILTELTPEEAVAVLSAFVFQGQEELEGENEVLKEAREQATGLALQAGQEQKDCGLDIVPEDFAAGALKWGLMEVVYEWAQGTAFEDICKLTDVQEGIIVRTIVRLDETCREFRDAARVMGNTQLFQQMSEASAAIKRDVIFAASLYVA</sequence>
<keyword evidence="6" id="KW-0067">ATP-binding</keyword>
<dbReference type="PROSITE" id="PS51194">
    <property type="entry name" value="HELICASE_CTER"/>
    <property type="match status" value="1"/>
</dbReference>
<evidence type="ECO:0000256" key="7">
    <source>
        <dbReference type="ARBA" id="ARBA00022884"/>
    </source>
</evidence>
<feature type="compositionally biased region" description="Basic and acidic residues" evidence="8">
    <location>
        <begin position="598"/>
        <end position="608"/>
    </location>
</feature>
<evidence type="ECO:0000256" key="3">
    <source>
        <dbReference type="ARBA" id="ARBA00022741"/>
    </source>
</evidence>
<feature type="domain" description="Helicase C-terminal" evidence="10">
    <location>
        <begin position="672"/>
        <end position="871"/>
    </location>
</feature>
<evidence type="ECO:0000256" key="5">
    <source>
        <dbReference type="ARBA" id="ARBA00022806"/>
    </source>
</evidence>
<feature type="region of interest" description="Disordered" evidence="8">
    <location>
        <begin position="1048"/>
        <end position="1100"/>
    </location>
</feature>
<evidence type="ECO:0000256" key="6">
    <source>
        <dbReference type="ARBA" id="ARBA00022840"/>
    </source>
</evidence>
<evidence type="ECO:0000256" key="8">
    <source>
        <dbReference type="SAM" id="MobiDB-lite"/>
    </source>
</evidence>
<feature type="domain" description="Helicase ATP-binding" evidence="9">
    <location>
        <begin position="394"/>
        <end position="550"/>
    </location>
</feature>
<evidence type="ECO:0000313" key="12">
    <source>
        <dbReference type="Proteomes" id="UP001438707"/>
    </source>
</evidence>
<keyword evidence="3" id="KW-0547">Nucleotide-binding</keyword>
<dbReference type="CDD" id="cd18795">
    <property type="entry name" value="SF2_C_Ski2"/>
    <property type="match status" value="1"/>
</dbReference>
<evidence type="ECO:0000256" key="4">
    <source>
        <dbReference type="ARBA" id="ARBA00022801"/>
    </source>
</evidence>
<protein>
    <recommendedName>
        <fullName evidence="13">Antiviral helicase SKI2</fullName>
    </recommendedName>
</protein>
<reference evidence="11 12" key="1">
    <citation type="journal article" date="2024" name="Nat. Commun.">
        <title>Phylogenomics reveals the evolutionary origins of lichenization in chlorophyte algae.</title>
        <authorList>
            <person name="Puginier C."/>
            <person name="Libourel C."/>
            <person name="Otte J."/>
            <person name="Skaloud P."/>
            <person name="Haon M."/>
            <person name="Grisel S."/>
            <person name="Petersen M."/>
            <person name="Berrin J.G."/>
            <person name="Delaux P.M."/>
            <person name="Dal Grande F."/>
            <person name="Keller J."/>
        </authorList>
    </citation>
    <scope>NUCLEOTIDE SEQUENCE [LARGE SCALE GENOMIC DNA]</scope>
    <source>
        <strain evidence="11 12">SAG 2145</strain>
    </source>
</reference>
<dbReference type="InterPro" id="IPR012961">
    <property type="entry name" value="Ski2/MTR4_C"/>
</dbReference>